<keyword evidence="2" id="KW-1185">Reference proteome</keyword>
<dbReference type="EMBL" id="MLQS01000001">
    <property type="protein sequence ID" value="OIJ22061.1"/>
    <property type="molecule type" value="Genomic_DNA"/>
</dbReference>
<protein>
    <recommendedName>
        <fullName evidence="3">YolD-like family protein</fullName>
    </recommendedName>
</protein>
<dbReference type="Proteomes" id="UP000180057">
    <property type="component" value="Unassembled WGS sequence"/>
</dbReference>
<dbReference type="PANTHER" id="PTHR40051">
    <property type="entry name" value="IG HYPOTHETICAL 15966"/>
    <property type="match status" value="1"/>
</dbReference>
<proteinExistence type="predicted"/>
<reference evidence="1 2" key="1">
    <citation type="submission" date="2016-10" db="EMBL/GenBank/DDBJ databases">
        <title>Draft genome sequences of four alkaliphilic bacteria belonging to the Anaerobacillus genus.</title>
        <authorList>
            <person name="Bassil N.M."/>
            <person name="Lloyd J.R."/>
        </authorList>
    </citation>
    <scope>NUCLEOTIDE SEQUENCE [LARGE SCALE GENOMIC DNA]</scope>
    <source>
        <strain evidence="1 2">DSM 22531</strain>
    </source>
</reference>
<accession>A0A1S2MBI4</accession>
<name>A0A1S2MBI4_9BACI</name>
<evidence type="ECO:0008006" key="3">
    <source>
        <dbReference type="Google" id="ProtNLM"/>
    </source>
</evidence>
<comment type="caution">
    <text evidence="1">The sequence shown here is derived from an EMBL/GenBank/DDBJ whole genome shotgun (WGS) entry which is preliminary data.</text>
</comment>
<gene>
    <name evidence="1" type="ORF">BKP45_05130</name>
</gene>
<dbReference type="RefSeq" id="WP_071388631.1">
    <property type="nucleotide sequence ID" value="NZ_MLQS01000001.1"/>
</dbReference>
<dbReference type="Pfam" id="PF08863">
    <property type="entry name" value="YolD"/>
    <property type="match status" value="1"/>
</dbReference>
<dbReference type="STRING" id="472963.BKP45_05130"/>
<organism evidence="1 2">
    <name type="scientific">Anaerobacillus alkalidiazotrophicus</name>
    <dbReference type="NCBI Taxonomy" id="472963"/>
    <lineage>
        <taxon>Bacteria</taxon>
        <taxon>Bacillati</taxon>
        <taxon>Bacillota</taxon>
        <taxon>Bacilli</taxon>
        <taxon>Bacillales</taxon>
        <taxon>Bacillaceae</taxon>
        <taxon>Anaerobacillus</taxon>
    </lineage>
</organism>
<evidence type="ECO:0000313" key="2">
    <source>
        <dbReference type="Proteomes" id="UP000180057"/>
    </source>
</evidence>
<dbReference type="PANTHER" id="PTHR40051:SF1">
    <property type="entry name" value="YOLD-LIKE FAMILY PROTEIN"/>
    <property type="match status" value="1"/>
</dbReference>
<evidence type="ECO:0000313" key="1">
    <source>
        <dbReference type="EMBL" id="OIJ22061.1"/>
    </source>
</evidence>
<dbReference type="OrthoDB" id="2376882at2"/>
<dbReference type="InterPro" id="IPR014962">
    <property type="entry name" value="YolD"/>
</dbReference>
<sequence length="109" mass="13187">MIRDRGNIKWTAMMLPEHVQMVREVYQNQNKIPKPKLDEQAWEEIGLTVQDAVENNKQLAFTYWQNGYFETLVGHVHLVDINRKQFRIVDQFQERYHLKFENLVDVREV</sequence>
<dbReference type="AlphaFoldDB" id="A0A1S2MBI4"/>